<feature type="repeat" description="PPR" evidence="1">
    <location>
        <begin position="84"/>
        <end position="118"/>
    </location>
</feature>
<comment type="caution">
    <text evidence="2">The sequence shown here is derived from an EMBL/GenBank/DDBJ whole genome shotgun (WGS) entry which is preliminary data.</text>
</comment>
<proteinExistence type="predicted"/>
<evidence type="ECO:0000313" key="3">
    <source>
        <dbReference type="Proteomes" id="UP001178507"/>
    </source>
</evidence>
<evidence type="ECO:0000313" key="2">
    <source>
        <dbReference type="EMBL" id="CAJ1375956.1"/>
    </source>
</evidence>
<evidence type="ECO:0008006" key="4">
    <source>
        <dbReference type="Google" id="ProtNLM"/>
    </source>
</evidence>
<dbReference type="InterPro" id="IPR002885">
    <property type="entry name" value="PPR_rpt"/>
</dbReference>
<sequence>MSALRQGILSELRRGKSVRQILRGLGERKQGDQILAALEILAQGGVRLEGRDLTAGITTCGKLAQWRQALLLATSARSFQVQPSIFGYNAGISACERAGQWQRALQLLALMPAESLDPGVVSCSDDARGQGRLSIRVESAGRGGGVGGMGLWGCGNCGQPQVFWEKARHFGAEEGTIHTCNPS</sequence>
<dbReference type="Gene3D" id="1.25.40.10">
    <property type="entry name" value="Tetratricopeptide repeat domain"/>
    <property type="match status" value="1"/>
</dbReference>
<gene>
    <name evidence="2" type="ORF">EVOR1521_LOCUS5135</name>
</gene>
<keyword evidence="3" id="KW-1185">Reference proteome</keyword>
<dbReference type="AlphaFoldDB" id="A0AA36HV68"/>
<dbReference type="InterPro" id="IPR011990">
    <property type="entry name" value="TPR-like_helical_dom_sf"/>
</dbReference>
<dbReference type="Proteomes" id="UP001178507">
    <property type="component" value="Unassembled WGS sequence"/>
</dbReference>
<protein>
    <recommendedName>
        <fullName evidence="4">Pentatricopeptide repeat-containing protein</fullName>
    </recommendedName>
</protein>
<name>A0AA36HV68_9DINO</name>
<accession>A0AA36HV68</accession>
<dbReference type="PROSITE" id="PS51375">
    <property type="entry name" value="PPR"/>
    <property type="match status" value="1"/>
</dbReference>
<organism evidence="2 3">
    <name type="scientific">Effrenium voratum</name>
    <dbReference type="NCBI Taxonomy" id="2562239"/>
    <lineage>
        <taxon>Eukaryota</taxon>
        <taxon>Sar</taxon>
        <taxon>Alveolata</taxon>
        <taxon>Dinophyceae</taxon>
        <taxon>Suessiales</taxon>
        <taxon>Symbiodiniaceae</taxon>
        <taxon>Effrenium</taxon>
    </lineage>
</organism>
<dbReference type="EMBL" id="CAUJNA010000352">
    <property type="protein sequence ID" value="CAJ1375956.1"/>
    <property type="molecule type" value="Genomic_DNA"/>
</dbReference>
<evidence type="ECO:0000256" key="1">
    <source>
        <dbReference type="PROSITE-ProRule" id="PRU00708"/>
    </source>
</evidence>
<reference evidence="2" key="1">
    <citation type="submission" date="2023-08" db="EMBL/GenBank/DDBJ databases">
        <authorList>
            <person name="Chen Y."/>
            <person name="Shah S."/>
            <person name="Dougan E. K."/>
            <person name="Thang M."/>
            <person name="Chan C."/>
        </authorList>
    </citation>
    <scope>NUCLEOTIDE SEQUENCE</scope>
</reference>